<reference evidence="1 2" key="1">
    <citation type="submission" date="2014-02" db="EMBL/GenBank/DDBJ databases">
        <title>The genome sequence of the entomopathogenic fungus Metarhizium robertsii ARSEF 2575.</title>
        <authorList>
            <person name="Giuliano Garisto Donzelli B."/>
            <person name="Roe B.A."/>
            <person name="Macmil S.L."/>
            <person name="Krasnoff S.B."/>
            <person name="Gibson D.M."/>
        </authorList>
    </citation>
    <scope>NUCLEOTIDE SEQUENCE [LARGE SCALE GENOMIC DNA]</scope>
    <source>
        <strain evidence="1 2">ARSEF 2575</strain>
    </source>
</reference>
<organism evidence="1 2">
    <name type="scientific">Metarhizium robertsii</name>
    <dbReference type="NCBI Taxonomy" id="568076"/>
    <lineage>
        <taxon>Eukaryota</taxon>
        <taxon>Fungi</taxon>
        <taxon>Dikarya</taxon>
        <taxon>Ascomycota</taxon>
        <taxon>Pezizomycotina</taxon>
        <taxon>Sordariomycetes</taxon>
        <taxon>Hypocreomycetidae</taxon>
        <taxon>Hypocreales</taxon>
        <taxon>Clavicipitaceae</taxon>
        <taxon>Metarhizium</taxon>
    </lineage>
</organism>
<name>A0A014QQR7_9HYPO</name>
<dbReference type="Proteomes" id="UP000030151">
    <property type="component" value="Unassembled WGS sequence"/>
</dbReference>
<comment type="caution">
    <text evidence="1">The sequence shown here is derived from an EMBL/GenBank/DDBJ whole genome shotgun (WGS) entry which is preliminary data.</text>
</comment>
<dbReference type="HOGENOM" id="CLU_2197553_0_0_1"/>
<evidence type="ECO:0000313" key="2">
    <source>
        <dbReference type="Proteomes" id="UP000030151"/>
    </source>
</evidence>
<sequence>MAAENAPLQHAQSVRLTVHFTLHKKSGKILGKGVYSTNPEEMISQARGILARVLFKGSVENLNFEIEEVGLKGDGAYFYNIKEKGLPSLEYDIDEVVFLVTSHSIISQ</sequence>
<dbReference type="OrthoDB" id="4933217at2759"/>
<protein>
    <submittedName>
        <fullName evidence="1">Uncharacterized protein</fullName>
    </submittedName>
</protein>
<gene>
    <name evidence="1" type="ORF">X797_011879</name>
</gene>
<dbReference type="EMBL" id="JELW01000110">
    <property type="protein sequence ID" value="EXU95035.1"/>
    <property type="molecule type" value="Genomic_DNA"/>
</dbReference>
<proteinExistence type="predicted"/>
<accession>A0A014QQR7</accession>
<dbReference type="AlphaFoldDB" id="A0A014QQR7"/>
<evidence type="ECO:0000313" key="1">
    <source>
        <dbReference type="EMBL" id="EXU95035.1"/>
    </source>
</evidence>